<keyword evidence="3" id="KW-1185">Reference proteome</keyword>
<name>A0A1I5AYI0_9NEIS</name>
<evidence type="ECO:0000256" key="1">
    <source>
        <dbReference type="ARBA" id="ARBA00004751"/>
    </source>
</evidence>
<protein>
    <submittedName>
        <fullName evidence="2">Citrate synthase</fullName>
    </submittedName>
</protein>
<dbReference type="STRING" id="83765.SAMN05660284_02035"/>
<dbReference type="SUPFAM" id="SSF48256">
    <property type="entry name" value="Citrate synthase"/>
    <property type="match status" value="1"/>
</dbReference>
<dbReference type="Gene3D" id="1.10.580.10">
    <property type="entry name" value="Citrate Synthase, domain 1"/>
    <property type="match status" value="1"/>
</dbReference>
<dbReference type="InterPro" id="IPR016142">
    <property type="entry name" value="Citrate_synth-like_lrg_a-sub"/>
</dbReference>
<evidence type="ECO:0000313" key="2">
    <source>
        <dbReference type="EMBL" id="SFN67515.1"/>
    </source>
</evidence>
<gene>
    <name evidence="2" type="ORF">SAMN05660284_02035</name>
</gene>
<evidence type="ECO:0000313" key="3">
    <source>
        <dbReference type="Proteomes" id="UP000242869"/>
    </source>
</evidence>
<dbReference type="PANTHER" id="PTHR42871">
    <property type="entry name" value="CITRATE SYNTHASE"/>
    <property type="match status" value="1"/>
</dbReference>
<dbReference type="PANTHER" id="PTHR42871:SF1">
    <property type="entry name" value="CITRATE SYNTHASE"/>
    <property type="match status" value="1"/>
</dbReference>
<organism evidence="2 3">
    <name type="scientific">Formivibrio citricus</name>
    <dbReference type="NCBI Taxonomy" id="83765"/>
    <lineage>
        <taxon>Bacteria</taxon>
        <taxon>Pseudomonadati</taxon>
        <taxon>Pseudomonadota</taxon>
        <taxon>Betaproteobacteria</taxon>
        <taxon>Neisseriales</taxon>
        <taxon>Chitinibacteraceae</taxon>
        <taxon>Formivibrio</taxon>
    </lineage>
</organism>
<dbReference type="RefSeq" id="WP_281242240.1">
    <property type="nucleotide sequence ID" value="NZ_FOVE01000014.1"/>
</dbReference>
<dbReference type="InterPro" id="IPR002020">
    <property type="entry name" value="Citrate_synthase"/>
</dbReference>
<proteinExistence type="predicted"/>
<dbReference type="Proteomes" id="UP000242869">
    <property type="component" value="Unassembled WGS sequence"/>
</dbReference>
<dbReference type="InterPro" id="IPR036969">
    <property type="entry name" value="Citrate_synthase_sf"/>
</dbReference>
<reference evidence="3" key="1">
    <citation type="submission" date="2016-10" db="EMBL/GenBank/DDBJ databases">
        <authorList>
            <person name="Varghese N."/>
            <person name="Submissions S."/>
        </authorList>
    </citation>
    <scope>NUCLEOTIDE SEQUENCE [LARGE SCALE GENOMIC DNA]</scope>
    <source>
        <strain evidence="3">DSM 6150</strain>
    </source>
</reference>
<feature type="non-terminal residue" evidence="2">
    <location>
        <position position="203"/>
    </location>
</feature>
<dbReference type="Gene3D" id="2.20.28.60">
    <property type="match status" value="1"/>
</dbReference>
<dbReference type="AlphaFoldDB" id="A0A1I5AYI0"/>
<accession>A0A1I5AYI0</accession>
<comment type="pathway">
    <text evidence="1">Carbohydrate metabolism; tricarboxylic acid cycle; isocitrate from oxaloacetate: step 1/2.</text>
</comment>
<dbReference type="EMBL" id="FOVE01000014">
    <property type="protein sequence ID" value="SFN67515.1"/>
    <property type="molecule type" value="Genomic_DNA"/>
</dbReference>
<dbReference type="GO" id="GO:0046912">
    <property type="term" value="F:acyltransferase activity, acyl groups converted into alkyl on transfer"/>
    <property type="evidence" value="ECO:0007669"/>
    <property type="project" value="InterPro"/>
</dbReference>
<sequence length="203" mass="23000">MDKFNTATLSYLGKSIELPILRGTMGPKAIDIHSLYKHAGLITYDPGLISTATCASEISYIDGDKGELFYHGYPIEQLATHCDYLETCYLIKNGELPTATQYDEYVTTVKRHTMVHEQLMRLYQGFRRDAHPMAILVGVVGALSAYYQDSLDITNPEHRLLAATRLVAKMPTIVAMAYKYTVGQPFMYPRNELNYAENFLHMM</sequence>
<dbReference type="Pfam" id="PF00285">
    <property type="entry name" value="Citrate_synt"/>
    <property type="match status" value="1"/>
</dbReference>